<feature type="region of interest" description="Disordered" evidence="8">
    <location>
        <begin position="1"/>
        <end position="257"/>
    </location>
</feature>
<feature type="compositionally biased region" description="Basic and acidic residues" evidence="8">
    <location>
        <begin position="223"/>
        <end position="233"/>
    </location>
</feature>
<comment type="subcellular location">
    <subcellularLocation>
        <location evidence="3">Cytoplasm</location>
    </subcellularLocation>
    <subcellularLocation>
        <location evidence="2">Nucleus</location>
    </subcellularLocation>
</comment>
<feature type="compositionally biased region" description="Low complexity" evidence="8">
    <location>
        <begin position="64"/>
        <end position="76"/>
    </location>
</feature>
<comment type="caution">
    <text evidence="10">The sequence shown here is derived from an EMBL/GenBank/DDBJ whole genome shotgun (WGS) entry which is preliminary data.</text>
</comment>
<sequence length="535" mass="60315">MSHKPRRAGLTASASVPPLLSCVDGKVVSKKPKPKINPERTQPENPKPKQEPAVDAPPLDFDDGPSSSSDNGLSSRGDIKKQQFNKSTKQTSSRSTSSHRASRSRSIDGKETPPSSSNQLPPPTRQRAPQGASGIWVGPRRSDRKDDLGSPRRSDKKSDLGSHFEEDIFQRLPKSKRPALGYAKRDNNTRDRSPKPQRKKAKLPSQEEMSSPRKSFRLPSEPLKLESEPDTSPKRKFSVPSTQKDSSLTDTPPRKKKMIMPTEELKAQWFPEESQRRVFMIPDLFPTEFDLDAKNTVRDREDSPRPASRWSTSSLSEIGTPSSSRPACPMCYEDVDRKVLDEFKEKHPRMTLQQEQRFCLLHRKTSAKAVWVEKGYPDIEWYALDSRITKQYDFLEGILEGGKSYFSEIYSQMVKSGQNKTLLRSEGSLTPGYYGIRGLRAMSESIIRKFSPLLRKRAVQDKLVSARGHTTYVQAVLVPELAVQLIMEDMSVNQEEARAVLMDSVWVGELLNEEVADVVMSEDESLSDLSDIEIP</sequence>
<feature type="compositionally biased region" description="Low complexity" evidence="8">
    <location>
        <begin position="87"/>
        <end position="99"/>
    </location>
</feature>
<dbReference type="Pfam" id="PF14474">
    <property type="entry name" value="RTC4"/>
    <property type="match status" value="1"/>
</dbReference>
<feature type="compositionally biased region" description="Polar residues" evidence="8">
    <location>
        <begin position="239"/>
        <end position="250"/>
    </location>
</feature>
<dbReference type="GO" id="GO:0005737">
    <property type="term" value="C:cytoplasm"/>
    <property type="evidence" value="ECO:0007669"/>
    <property type="project" value="UniProtKB-SubCell"/>
</dbReference>
<feature type="domain" description="Restriction of telomere capping protein 4 C-terminal" evidence="9">
    <location>
        <begin position="398"/>
        <end position="514"/>
    </location>
</feature>
<evidence type="ECO:0000256" key="8">
    <source>
        <dbReference type="SAM" id="MobiDB-lite"/>
    </source>
</evidence>
<organism evidence="10 11">
    <name type="scientific">Lasiosphaeria hispida</name>
    <dbReference type="NCBI Taxonomy" id="260671"/>
    <lineage>
        <taxon>Eukaryota</taxon>
        <taxon>Fungi</taxon>
        <taxon>Dikarya</taxon>
        <taxon>Ascomycota</taxon>
        <taxon>Pezizomycotina</taxon>
        <taxon>Sordariomycetes</taxon>
        <taxon>Sordariomycetidae</taxon>
        <taxon>Sordariales</taxon>
        <taxon>Lasiosphaeriaceae</taxon>
        <taxon>Lasiosphaeria</taxon>
    </lineage>
</organism>
<proteinExistence type="inferred from homology"/>
<feature type="compositionally biased region" description="Polar residues" evidence="8">
    <location>
        <begin position="309"/>
        <end position="325"/>
    </location>
</feature>
<comment type="function">
    <text evidence="1">May be involved in a process influencing telomere capping.</text>
</comment>
<feature type="compositionally biased region" description="Basic and acidic residues" evidence="8">
    <location>
        <begin position="183"/>
        <end position="194"/>
    </location>
</feature>
<feature type="compositionally biased region" description="Basic and acidic residues" evidence="8">
    <location>
        <begin position="295"/>
        <end position="304"/>
    </location>
</feature>
<accession>A0AAJ0H5U3</accession>
<dbReference type="SMART" id="SM01312">
    <property type="entry name" value="RTC4"/>
    <property type="match status" value="1"/>
</dbReference>
<feature type="compositionally biased region" description="Basic and acidic residues" evidence="8">
    <location>
        <begin position="140"/>
        <end position="169"/>
    </location>
</feature>
<dbReference type="PANTHER" id="PTHR41391:SF1">
    <property type="entry name" value="RESTRICTION OF TELOMERE CAPPING PROTEIN 4"/>
    <property type="match status" value="1"/>
</dbReference>
<comment type="similarity">
    <text evidence="4">Belongs to the RTC4 family.</text>
</comment>
<keyword evidence="11" id="KW-1185">Reference proteome</keyword>
<evidence type="ECO:0000256" key="5">
    <source>
        <dbReference type="ARBA" id="ARBA00015162"/>
    </source>
</evidence>
<feature type="compositionally biased region" description="Basic and acidic residues" evidence="8">
    <location>
        <begin position="36"/>
        <end position="52"/>
    </location>
</feature>
<evidence type="ECO:0000256" key="4">
    <source>
        <dbReference type="ARBA" id="ARBA00009461"/>
    </source>
</evidence>
<keyword evidence="7" id="KW-0539">Nucleus</keyword>
<dbReference type="PANTHER" id="PTHR41391">
    <property type="entry name" value="RESTRICTION OF TELOMERE CAPPING PROTEIN 4"/>
    <property type="match status" value="1"/>
</dbReference>
<dbReference type="Proteomes" id="UP001275084">
    <property type="component" value="Unassembled WGS sequence"/>
</dbReference>
<evidence type="ECO:0000256" key="6">
    <source>
        <dbReference type="ARBA" id="ARBA00022490"/>
    </source>
</evidence>
<evidence type="ECO:0000256" key="2">
    <source>
        <dbReference type="ARBA" id="ARBA00004123"/>
    </source>
</evidence>
<evidence type="ECO:0000256" key="3">
    <source>
        <dbReference type="ARBA" id="ARBA00004496"/>
    </source>
</evidence>
<name>A0AAJ0H5U3_9PEZI</name>
<keyword evidence="6" id="KW-0963">Cytoplasm</keyword>
<evidence type="ECO:0000259" key="9">
    <source>
        <dbReference type="SMART" id="SM01312"/>
    </source>
</evidence>
<dbReference type="InterPro" id="IPR039024">
    <property type="entry name" value="RTC4"/>
</dbReference>
<evidence type="ECO:0000313" key="10">
    <source>
        <dbReference type="EMBL" id="KAK3341206.1"/>
    </source>
</evidence>
<evidence type="ECO:0000313" key="11">
    <source>
        <dbReference type="Proteomes" id="UP001275084"/>
    </source>
</evidence>
<dbReference type="EMBL" id="JAUIQD010000008">
    <property type="protein sequence ID" value="KAK3341206.1"/>
    <property type="molecule type" value="Genomic_DNA"/>
</dbReference>
<protein>
    <recommendedName>
        <fullName evidence="5">Restriction of telomere capping protein 4</fullName>
    </recommendedName>
</protein>
<evidence type="ECO:0000256" key="1">
    <source>
        <dbReference type="ARBA" id="ARBA00002738"/>
    </source>
</evidence>
<dbReference type="GO" id="GO:0005634">
    <property type="term" value="C:nucleus"/>
    <property type="evidence" value="ECO:0007669"/>
    <property type="project" value="UniProtKB-SubCell"/>
</dbReference>
<evidence type="ECO:0000256" key="7">
    <source>
        <dbReference type="ARBA" id="ARBA00023242"/>
    </source>
</evidence>
<gene>
    <name evidence="10" type="ORF">B0T25DRAFT_557686</name>
</gene>
<reference evidence="10" key="2">
    <citation type="submission" date="2023-06" db="EMBL/GenBank/DDBJ databases">
        <authorList>
            <consortium name="Lawrence Berkeley National Laboratory"/>
            <person name="Haridas S."/>
            <person name="Hensen N."/>
            <person name="Bonometti L."/>
            <person name="Westerberg I."/>
            <person name="Brannstrom I.O."/>
            <person name="Guillou S."/>
            <person name="Cros-Aarteil S."/>
            <person name="Calhoun S."/>
            <person name="Kuo A."/>
            <person name="Mondo S."/>
            <person name="Pangilinan J."/>
            <person name="Riley R."/>
            <person name="Labutti K."/>
            <person name="Andreopoulos B."/>
            <person name="Lipzen A."/>
            <person name="Chen C."/>
            <person name="Yanf M."/>
            <person name="Daum C."/>
            <person name="Ng V."/>
            <person name="Clum A."/>
            <person name="Steindorff A."/>
            <person name="Ohm R."/>
            <person name="Martin F."/>
            <person name="Silar P."/>
            <person name="Natvig D."/>
            <person name="Lalanne C."/>
            <person name="Gautier V."/>
            <person name="Ament-Velasquez S.L."/>
            <person name="Kruys A."/>
            <person name="Hutchinson M.I."/>
            <person name="Powell A.J."/>
            <person name="Barry K."/>
            <person name="Miller A.N."/>
            <person name="Grigoriev I.V."/>
            <person name="Debuchy R."/>
            <person name="Gladieux P."/>
            <person name="Thoren M.H."/>
            <person name="Johannesson H."/>
        </authorList>
    </citation>
    <scope>NUCLEOTIDE SEQUENCE</scope>
    <source>
        <strain evidence="10">CBS 955.72</strain>
    </source>
</reference>
<reference evidence="10" key="1">
    <citation type="journal article" date="2023" name="Mol. Phylogenet. Evol.">
        <title>Genome-scale phylogeny and comparative genomics of the fungal order Sordariales.</title>
        <authorList>
            <person name="Hensen N."/>
            <person name="Bonometti L."/>
            <person name="Westerberg I."/>
            <person name="Brannstrom I.O."/>
            <person name="Guillou S."/>
            <person name="Cros-Aarteil S."/>
            <person name="Calhoun S."/>
            <person name="Haridas S."/>
            <person name="Kuo A."/>
            <person name="Mondo S."/>
            <person name="Pangilinan J."/>
            <person name="Riley R."/>
            <person name="LaButti K."/>
            <person name="Andreopoulos B."/>
            <person name="Lipzen A."/>
            <person name="Chen C."/>
            <person name="Yan M."/>
            <person name="Daum C."/>
            <person name="Ng V."/>
            <person name="Clum A."/>
            <person name="Steindorff A."/>
            <person name="Ohm R.A."/>
            <person name="Martin F."/>
            <person name="Silar P."/>
            <person name="Natvig D.O."/>
            <person name="Lalanne C."/>
            <person name="Gautier V."/>
            <person name="Ament-Velasquez S.L."/>
            <person name="Kruys A."/>
            <person name="Hutchinson M.I."/>
            <person name="Powell A.J."/>
            <person name="Barry K."/>
            <person name="Miller A.N."/>
            <person name="Grigoriev I.V."/>
            <person name="Debuchy R."/>
            <person name="Gladieux P."/>
            <person name="Hiltunen Thoren M."/>
            <person name="Johannesson H."/>
        </authorList>
    </citation>
    <scope>NUCLEOTIDE SEQUENCE</scope>
    <source>
        <strain evidence="10">CBS 955.72</strain>
    </source>
</reference>
<dbReference type="AlphaFoldDB" id="A0AAJ0H5U3"/>
<dbReference type="InterPro" id="IPR028094">
    <property type="entry name" value="RTC4_C"/>
</dbReference>
<feature type="region of interest" description="Disordered" evidence="8">
    <location>
        <begin position="295"/>
        <end position="326"/>
    </location>
</feature>